<reference evidence="2" key="2">
    <citation type="submission" date="2022-01" db="EMBL/GenBank/DDBJ databases">
        <authorList>
            <person name="Rana R."/>
            <person name="Patil P.B."/>
        </authorList>
    </citation>
    <scope>NUCLEOTIDE SEQUENCE</scope>
    <source>
        <strain evidence="2">PPL560</strain>
    </source>
</reference>
<dbReference type="GO" id="GO:0000725">
    <property type="term" value="P:recombinational repair"/>
    <property type="evidence" value="ECO:0007669"/>
    <property type="project" value="TreeGrafter"/>
</dbReference>
<gene>
    <name evidence="2" type="ORF">L3V74_04465</name>
    <name evidence="3" type="ORF">Q7W82_13430</name>
</gene>
<organism evidence="3">
    <name type="scientific">Xanthomonas indica</name>
    <dbReference type="NCBI Taxonomy" id="2912242"/>
    <lineage>
        <taxon>Bacteria</taxon>
        <taxon>Pseudomonadati</taxon>
        <taxon>Pseudomonadota</taxon>
        <taxon>Gammaproteobacteria</taxon>
        <taxon>Lysobacterales</taxon>
        <taxon>Lysobacteraceae</taxon>
        <taxon>Xanthomonas</taxon>
    </lineage>
</organism>
<proteinExistence type="predicted"/>
<protein>
    <recommendedName>
        <fullName evidence="1">DNA 3'-5' helicase II</fullName>
    </recommendedName>
</protein>
<evidence type="ECO:0000313" key="3">
    <source>
        <dbReference type="EMBL" id="XCI79286.1"/>
    </source>
</evidence>
<dbReference type="InterPro" id="IPR000212">
    <property type="entry name" value="DNA_helicase_UvrD/REP"/>
</dbReference>
<dbReference type="Pfam" id="PF13245">
    <property type="entry name" value="AAA_19"/>
    <property type="match status" value="1"/>
</dbReference>
<dbReference type="GO" id="GO:0043138">
    <property type="term" value="F:3'-5' DNA helicase activity"/>
    <property type="evidence" value="ECO:0007669"/>
    <property type="project" value="TreeGrafter"/>
</dbReference>
<reference evidence="3" key="3">
    <citation type="submission" date="2023-08" db="EMBL/GenBank/DDBJ databases">
        <title>Complete genome sequence of Xanthomonas indica.</title>
        <authorList>
            <person name="Patil P.B."/>
            <person name="Rana R."/>
        </authorList>
    </citation>
    <scope>NUCLEOTIDE SEQUENCE</scope>
    <source>
        <strain evidence="3">PPL560</strain>
    </source>
</reference>
<dbReference type="KEGG" id="xin:Q7W82_13430"/>
<dbReference type="PANTHER" id="PTHR11070">
    <property type="entry name" value="UVRD / RECB / PCRA DNA HELICASE FAMILY MEMBER"/>
    <property type="match status" value="1"/>
</dbReference>
<keyword evidence="4" id="KW-1185">Reference proteome</keyword>
<reference evidence="2 4" key="1">
    <citation type="journal article" date="2022" name="Curr. Microbiol.">
        <title>Xanthomonas indica sp. nov., a Novel Member of Non-Pathogenic Xanthomonas Community from Healthy Rice Seeds.</title>
        <authorList>
            <person name="Rana R."/>
            <person name="Madhavan V.N."/>
            <person name="Saroha T."/>
            <person name="Bansal K."/>
            <person name="Kaur A."/>
            <person name="Sonti R.V."/>
            <person name="Patel H.K."/>
            <person name="Patil P.B."/>
        </authorList>
    </citation>
    <scope>NUCLEOTIDE SEQUENCE [LARGE SCALE GENOMIC DNA]</scope>
    <source>
        <strain evidence="2 4">PPL560</strain>
    </source>
</reference>
<dbReference type="PANTHER" id="PTHR11070:SF2">
    <property type="entry name" value="ATP-DEPENDENT DNA HELICASE SRS2"/>
    <property type="match status" value="1"/>
</dbReference>
<evidence type="ECO:0000313" key="2">
    <source>
        <dbReference type="EMBL" id="MCI2260789.1"/>
    </source>
</evidence>
<accession>A0AAU8I226</accession>
<dbReference type="GO" id="GO:0003677">
    <property type="term" value="F:DNA binding"/>
    <property type="evidence" value="ECO:0007669"/>
    <property type="project" value="InterPro"/>
</dbReference>
<evidence type="ECO:0000313" key="4">
    <source>
        <dbReference type="Proteomes" id="UP001430647"/>
    </source>
</evidence>
<evidence type="ECO:0000256" key="1">
    <source>
        <dbReference type="ARBA" id="ARBA00034923"/>
    </source>
</evidence>
<dbReference type="EMBL" id="JAKJPQ010000003">
    <property type="protein sequence ID" value="MCI2260789.1"/>
    <property type="molecule type" value="Genomic_DNA"/>
</dbReference>
<name>A0AAU8I226_9XANT</name>
<dbReference type="AlphaFoldDB" id="A0AAU8I226"/>
<dbReference type="Proteomes" id="UP001430647">
    <property type="component" value="Unassembled WGS sequence"/>
</dbReference>
<dbReference type="RefSeq" id="WP_242158839.1">
    <property type="nucleotide sequence ID" value="NZ_CP131914.1"/>
</dbReference>
<dbReference type="EMBL" id="CP131914">
    <property type="protein sequence ID" value="XCI79286.1"/>
    <property type="molecule type" value="Genomic_DNA"/>
</dbReference>
<dbReference type="GO" id="GO:0005524">
    <property type="term" value="F:ATP binding"/>
    <property type="evidence" value="ECO:0007669"/>
    <property type="project" value="InterPro"/>
</dbReference>
<sequence>MSSVLSPNLVLLSAAGSGKTTLLVRLALERPGRRIAIVTYTLENLEEIRRSFEVHAGAVPAHVTLYSWYGFLLRECIRPYQGALCHEPRIETILFMEGRTDNRAPRTQVARHYLAGNRMYSDRAADFAVRCDELTHGQVMARLGAMYDELYIDEVQDLAGYDLDLVERLLKSDIAITLVGDTRQATYATNYAPRHSQYRGSNMAALFRIWEADGLCQLDHRRISLRCVQTLCDLADALYPQMPRTESGNGEVTGHDGIYLVAPEHVAAYMQEFSPTVLRYDRRQACDGLPAVNFGQCKGRTYGRVLIFPNGPLTLYVRTADASRISAPPKYYVALTRARQSVAFVYAGACALPGHQLYAPASADA</sequence>